<accession>A0A5J5BGN4</accession>
<proteinExistence type="predicted"/>
<feature type="compositionally biased region" description="Polar residues" evidence="1">
    <location>
        <begin position="50"/>
        <end position="107"/>
    </location>
</feature>
<evidence type="ECO:0000256" key="1">
    <source>
        <dbReference type="SAM" id="MobiDB-lite"/>
    </source>
</evidence>
<feature type="compositionally biased region" description="Polar residues" evidence="1">
    <location>
        <begin position="17"/>
        <end position="41"/>
    </location>
</feature>
<dbReference type="GO" id="GO:0035145">
    <property type="term" value="C:exon-exon junction complex"/>
    <property type="evidence" value="ECO:0007669"/>
    <property type="project" value="InterPro"/>
</dbReference>
<dbReference type="AlphaFoldDB" id="A0A5J5BGN4"/>
<dbReference type="OrthoDB" id="660348at2759"/>
<feature type="region of interest" description="Disordered" evidence="1">
    <location>
        <begin position="231"/>
        <end position="275"/>
    </location>
</feature>
<gene>
    <name evidence="2" type="ORF">F0562_022986</name>
</gene>
<dbReference type="GO" id="GO:0006397">
    <property type="term" value="P:mRNA processing"/>
    <property type="evidence" value="ECO:0007669"/>
    <property type="project" value="InterPro"/>
</dbReference>
<dbReference type="PANTHER" id="PTHR46837:SF5">
    <property type="entry name" value="PROTEIN MLN51 HOMOLOG"/>
    <property type="match status" value="1"/>
</dbReference>
<evidence type="ECO:0000313" key="3">
    <source>
        <dbReference type="Proteomes" id="UP000325577"/>
    </source>
</evidence>
<sequence length="313" mass="33531">MDKLYIDDSISPVAGKPSTNYRLPHSGSSLITATQSSQSRAQGRGLPPSGQMNFQPTLPQNQVNRGSPSTQRNTAQRSPVQSRVQPSLQASVQQLGQRPGSGSQASSPPDAALSIHSFETGELESPPESSKSKTALVGKGKGGVQVVMVIKIFLQLQLFCQLCHLEASILVVVGVPAVGMAFPGYVAQPQLGLGNSEMTWLPVLTSAAGALGATYCSPYIAVDGAYHARPSGQTSSSGASSKENNTNKPSNEWKPSQRPERASDEFGQRQNNPRRYSKMNFGHTLGCDIFDVILGIYDKRLLMLRSFKEHCTA</sequence>
<dbReference type="Proteomes" id="UP000325577">
    <property type="component" value="Linkage Group LG12"/>
</dbReference>
<reference evidence="2 3" key="1">
    <citation type="submission" date="2019-09" db="EMBL/GenBank/DDBJ databases">
        <title>A chromosome-level genome assembly of the Chinese tupelo Nyssa sinensis.</title>
        <authorList>
            <person name="Yang X."/>
            <person name="Kang M."/>
            <person name="Yang Y."/>
            <person name="Xiong H."/>
            <person name="Wang M."/>
            <person name="Zhang Z."/>
            <person name="Wang Z."/>
            <person name="Wu H."/>
            <person name="Ma T."/>
            <person name="Liu J."/>
            <person name="Xi Z."/>
        </authorList>
    </citation>
    <scope>NUCLEOTIDE SEQUENCE [LARGE SCALE GENOMIC DNA]</scope>
    <source>
        <strain evidence="2">J267</strain>
        <tissue evidence="2">Leaf</tissue>
    </source>
</reference>
<dbReference type="PANTHER" id="PTHR46837">
    <property type="entry name" value="PROTEIN MLN51 HOMOLOG"/>
    <property type="match status" value="1"/>
</dbReference>
<name>A0A5J5BGN4_9ASTE</name>
<keyword evidence="3" id="KW-1185">Reference proteome</keyword>
<dbReference type="EMBL" id="CM018035">
    <property type="protein sequence ID" value="KAA8541834.1"/>
    <property type="molecule type" value="Genomic_DNA"/>
</dbReference>
<protein>
    <submittedName>
        <fullName evidence="2">Uncharacterized protein</fullName>
    </submittedName>
</protein>
<organism evidence="2 3">
    <name type="scientific">Nyssa sinensis</name>
    <dbReference type="NCBI Taxonomy" id="561372"/>
    <lineage>
        <taxon>Eukaryota</taxon>
        <taxon>Viridiplantae</taxon>
        <taxon>Streptophyta</taxon>
        <taxon>Embryophyta</taxon>
        <taxon>Tracheophyta</taxon>
        <taxon>Spermatophyta</taxon>
        <taxon>Magnoliopsida</taxon>
        <taxon>eudicotyledons</taxon>
        <taxon>Gunneridae</taxon>
        <taxon>Pentapetalae</taxon>
        <taxon>asterids</taxon>
        <taxon>Cornales</taxon>
        <taxon>Nyssaceae</taxon>
        <taxon>Nyssa</taxon>
    </lineage>
</organism>
<feature type="region of interest" description="Disordered" evidence="1">
    <location>
        <begin position="1"/>
        <end position="112"/>
    </location>
</feature>
<feature type="compositionally biased region" description="Basic and acidic residues" evidence="1">
    <location>
        <begin position="255"/>
        <end position="267"/>
    </location>
</feature>
<feature type="compositionally biased region" description="Low complexity" evidence="1">
    <location>
        <begin position="231"/>
        <end position="241"/>
    </location>
</feature>
<feature type="compositionally biased region" description="Polar residues" evidence="1">
    <location>
        <begin position="242"/>
        <end position="254"/>
    </location>
</feature>
<dbReference type="GO" id="GO:0003729">
    <property type="term" value="F:mRNA binding"/>
    <property type="evidence" value="ECO:0007669"/>
    <property type="project" value="InterPro"/>
</dbReference>
<dbReference type="InterPro" id="IPR044796">
    <property type="entry name" value="MLN51_plant"/>
</dbReference>
<evidence type="ECO:0000313" key="2">
    <source>
        <dbReference type="EMBL" id="KAA8541834.1"/>
    </source>
</evidence>